<dbReference type="EMBL" id="JAATEO010000045">
    <property type="protein sequence ID" value="NJP35524.1"/>
    <property type="molecule type" value="Genomic_DNA"/>
</dbReference>
<name>A0ABX0ZG48_9ACTN</name>
<accession>A0ABX0ZG48</accession>
<dbReference type="RefSeq" id="WP_168003845.1">
    <property type="nucleotide sequence ID" value="NZ_JAATEO010000045.1"/>
</dbReference>
<dbReference type="Proteomes" id="UP000783871">
    <property type="component" value="Unassembled WGS sequence"/>
</dbReference>
<evidence type="ECO:0000313" key="1">
    <source>
        <dbReference type="EMBL" id="NJP35524.1"/>
    </source>
</evidence>
<keyword evidence="2" id="KW-1185">Reference proteome</keyword>
<protein>
    <submittedName>
        <fullName evidence="1">Uncharacterized protein</fullName>
    </submittedName>
</protein>
<gene>
    <name evidence="1" type="ORF">HCJ94_27045</name>
</gene>
<proteinExistence type="predicted"/>
<reference evidence="1 2" key="1">
    <citation type="submission" date="2020-03" db="EMBL/GenBank/DDBJ databases">
        <title>WGS of actinomycetes isolated from Thailand.</title>
        <authorList>
            <person name="Thawai C."/>
        </authorList>
    </citation>
    <scope>NUCLEOTIDE SEQUENCE [LARGE SCALE GENOMIC DNA]</scope>
    <source>
        <strain evidence="1 2">HSS6-12</strain>
    </source>
</reference>
<sequence>MRWSVVDAPLDSSGRGRGERRAPVALRAAGLVDRLGARDEGAIDTVITDPVRDPETGMVGADQVRRAGRVACSG</sequence>
<comment type="caution">
    <text evidence="1">The sequence shown here is derived from an EMBL/GenBank/DDBJ whole genome shotgun (WGS) entry which is preliminary data.</text>
</comment>
<evidence type="ECO:0000313" key="2">
    <source>
        <dbReference type="Proteomes" id="UP000783871"/>
    </source>
</evidence>
<organism evidence="1 2">
    <name type="scientific">Micromonospora thermarum</name>
    <dbReference type="NCBI Taxonomy" id="2720024"/>
    <lineage>
        <taxon>Bacteria</taxon>
        <taxon>Bacillati</taxon>
        <taxon>Actinomycetota</taxon>
        <taxon>Actinomycetes</taxon>
        <taxon>Micromonosporales</taxon>
        <taxon>Micromonosporaceae</taxon>
        <taxon>Micromonospora</taxon>
    </lineage>
</organism>